<dbReference type="Pfam" id="PF13966">
    <property type="entry name" value="zf-RVT"/>
    <property type="match status" value="1"/>
</dbReference>
<dbReference type="InterPro" id="IPR026960">
    <property type="entry name" value="RVT-Znf"/>
</dbReference>
<accession>A0ABU6UHJ2</accession>
<keyword evidence="4" id="KW-1185">Reference proteome</keyword>
<reference evidence="3 4" key="1">
    <citation type="journal article" date="2023" name="Plants (Basel)">
        <title>Bridging the Gap: Combining Genomics and Transcriptomics Approaches to Understand Stylosanthes scabra, an Orphan Legume from the Brazilian Caatinga.</title>
        <authorList>
            <person name="Ferreira-Neto J.R.C."/>
            <person name="da Silva M.D."/>
            <person name="Binneck E."/>
            <person name="de Melo N.F."/>
            <person name="da Silva R.H."/>
            <person name="de Melo A.L.T.M."/>
            <person name="Pandolfi V."/>
            <person name="Bustamante F.O."/>
            <person name="Brasileiro-Vidal A.C."/>
            <person name="Benko-Iseppon A.M."/>
        </authorList>
    </citation>
    <scope>NUCLEOTIDE SEQUENCE [LARGE SCALE GENOMIC DNA]</scope>
    <source>
        <tissue evidence="3">Leaves</tissue>
    </source>
</reference>
<evidence type="ECO:0000256" key="1">
    <source>
        <dbReference type="SAM" id="MobiDB-lite"/>
    </source>
</evidence>
<feature type="domain" description="Reverse transcriptase zinc-binding" evidence="2">
    <location>
        <begin position="49"/>
        <end position="104"/>
    </location>
</feature>
<evidence type="ECO:0000259" key="2">
    <source>
        <dbReference type="Pfam" id="PF13966"/>
    </source>
</evidence>
<feature type="compositionally biased region" description="Polar residues" evidence="1">
    <location>
        <begin position="192"/>
        <end position="201"/>
    </location>
</feature>
<proteinExistence type="predicted"/>
<evidence type="ECO:0000313" key="3">
    <source>
        <dbReference type="EMBL" id="MED6159626.1"/>
    </source>
</evidence>
<gene>
    <name evidence="3" type="ORF">PIB30_043914</name>
</gene>
<sequence length="251" mass="27982">MAILGKVSLKLGESDVISWRHDSSGVYSVNTLLHVFYDKHGNEGDEDIKKVSKLIWRSLVLPKVDLLVWMVSLEKLNTRDKLVSCWLFNTSMVNCPLCEKEPEKNACRAKSPPPVQPSSTLKLVAHATNISPSRQDGPEQSVTNFQSQNRNAPIWSNGVLLVSPSKVRSGILDRKLKDRPCPLGPKGKVDSLSHQSTTSEDNGSKDEMENGTLSQCDYQRSIQHFQAVVELPKTEIGDAIHRPDEKIKNTQ</sequence>
<dbReference type="Proteomes" id="UP001341840">
    <property type="component" value="Unassembled WGS sequence"/>
</dbReference>
<dbReference type="EMBL" id="JASCZI010121087">
    <property type="protein sequence ID" value="MED6159626.1"/>
    <property type="molecule type" value="Genomic_DNA"/>
</dbReference>
<evidence type="ECO:0000313" key="4">
    <source>
        <dbReference type="Proteomes" id="UP001341840"/>
    </source>
</evidence>
<organism evidence="3 4">
    <name type="scientific">Stylosanthes scabra</name>
    <dbReference type="NCBI Taxonomy" id="79078"/>
    <lineage>
        <taxon>Eukaryota</taxon>
        <taxon>Viridiplantae</taxon>
        <taxon>Streptophyta</taxon>
        <taxon>Embryophyta</taxon>
        <taxon>Tracheophyta</taxon>
        <taxon>Spermatophyta</taxon>
        <taxon>Magnoliopsida</taxon>
        <taxon>eudicotyledons</taxon>
        <taxon>Gunneridae</taxon>
        <taxon>Pentapetalae</taxon>
        <taxon>rosids</taxon>
        <taxon>fabids</taxon>
        <taxon>Fabales</taxon>
        <taxon>Fabaceae</taxon>
        <taxon>Papilionoideae</taxon>
        <taxon>50 kb inversion clade</taxon>
        <taxon>dalbergioids sensu lato</taxon>
        <taxon>Dalbergieae</taxon>
        <taxon>Pterocarpus clade</taxon>
        <taxon>Stylosanthes</taxon>
    </lineage>
</organism>
<name>A0ABU6UHJ2_9FABA</name>
<feature type="region of interest" description="Disordered" evidence="1">
    <location>
        <begin position="173"/>
        <end position="217"/>
    </location>
</feature>
<protein>
    <recommendedName>
        <fullName evidence="2">Reverse transcriptase zinc-binding domain-containing protein</fullName>
    </recommendedName>
</protein>
<comment type="caution">
    <text evidence="3">The sequence shown here is derived from an EMBL/GenBank/DDBJ whole genome shotgun (WGS) entry which is preliminary data.</text>
</comment>